<keyword evidence="3" id="KW-1185">Reference proteome</keyword>
<dbReference type="SUPFAM" id="SSF56112">
    <property type="entry name" value="Protein kinase-like (PK-like)"/>
    <property type="match status" value="1"/>
</dbReference>
<proteinExistence type="predicted"/>
<dbReference type="Gene3D" id="1.10.510.10">
    <property type="entry name" value="Transferase(Phosphotransferase) domain 1"/>
    <property type="match status" value="1"/>
</dbReference>
<dbReference type="Pfam" id="PF00069">
    <property type="entry name" value="Pkinase"/>
    <property type="match status" value="1"/>
</dbReference>
<dbReference type="GO" id="GO:0005737">
    <property type="term" value="C:cytoplasm"/>
    <property type="evidence" value="ECO:0007669"/>
    <property type="project" value="TreeGrafter"/>
</dbReference>
<dbReference type="Proteomes" id="UP000799757">
    <property type="component" value="Unassembled WGS sequence"/>
</dbReference>
<dbReference type="PANTHER" id="PTHR24361:SF613">
    <property type="entry name" value="NUCLEAR RECEPTOR-BINDING PROTEIN-RELATED"/>
    <property type="match status" value="1"/>
</dbReference>
<dbReference type="InterPro" id="IPR000719">
    <property type="entry name" value="Prot_kinase_dom"/>
</dbReference>
<dbReference type="GO" id="GO:0004674">
    <property type="term" value="F:protein serine/threonine kinase activity"/>
    <property type="evidence" value="ECO:0007669"/>
    <property type="project" value="TreeGrafter"/>
</dbReference>
<feature type="domain" description="Protein kinase" evidence="1">
    <location>
        <begin position="165"/>
        <end position="408"/>
    </location>
</feature>
<gene>
    <name evidence="2" type="ORF">K505DRAFT_368805</name>
</gene>
<keyword evidence="2" id="KW-0418">Kinase</keyword>
<dbReference type="InterPro" id="IPR008271">
    <property type="entry name" value="Ser/Thr_kinase_AS"/>
</dbReference>
<sequence length="408" mass="46484">MPPATTTTLNWTRQDYDETNWTRGQEPRRRRLRVVVHVAHLQWHTTVTFEGSLHADKVARANIGKRRQDLENLCLCLDFSRLQLFDNTVTELLIKREDDTTPPFYENDIALCDRILPLKSTLDPNSEYSPVITRLRLCVREDPFHVRFPLFYPRAYVPTKDLPEISKICELSVGVHKAQVTGDDKLYVYKEIDRPLYIPRDSQILERELQNLQLFHGIETIVQLVAAIISSNPYQTDEAIKAKGTTVLQGVLLEYHPKGTLEDNLKLPQYKILLPWRKWALQIATALACLHEHHITHMDLKPSNVVISSENNAVLIDVSGIGGTTREWLAPEMQHVPEPLCESIEARIQNDIWALGKLLFEMAYASSNKLEKHQLEGIALGANAEDPSLRTSLHCIVSGLSLLIPQST</sequence>
<name>A0A6A6WPL7_9PLEO</name>
<accession>A0A6A6WPL7</accession>
<dbReference type="Gene3D" id="3.30.200.20">
    <property type="entry name" value="Phosphorylase Kinase, domain 1"/>
    <property type="match status" value="1"/>
</dbReference>
<dbReference type="SMART" id="SM00220">
    <property type="entry name" value="S_TKc"/>
    <property type="match status" value="1"/>
</dbReference>
<dbReference type="InterPro" id="IPR053235">
    <property type="entry name" value="Ser_Thr_kinase"/>
</dbReference>
<dbReference type="OrthoDB" id="4062651at2759"/>
<evidence type="ECO:0000259" key="1">
    <source>
        <dbReference type="PROSITE" id="PS50011"/>
    </source>
</evidence>
<evidence type="ECO:0000313" key="3">
    <source>
        <dbReference type="Proteomes" id="UP000799757"/>
    </source>
</evidence>
<dbReference type="GO" id="GO:0005524">
    <property type="term" value="F:ATP binding"/>
    <property type="evidence" value="ECO:0007669"/>
    <property type="project" value="InterPro"/>
</dbReference>
<dbReference type="EMBL" id="MU002675">
    <property type="protein sequence ID" value="KAF2785787.1"/>
    <property type="molecule type" value="Genomic_DNA"/>
</dbReference>
<dbReference type="CDD" id="cd00180">
    <property type="entry name" value="PKc"/>
    <property type="match status" value="1"/>
</dbReference>
<keyword evidence="2" id="KW-0808">Transferase</keyword>
<reference evidence="2" key="1">
    <citation type="journal article" date="2020" name="Stud. Mycol.">
        <title>101 Dothideomycetes genomes: a test case for predicting lifestyles and emergence of pathogens.</title>
        <authorList>
            <person name="Haridas S."/>
            <person name="Albert R."/>
            <person name="Binder M."/>
            <person name="Bloem J."/>
            <person name="Labutti K."/>
            <person name="Salamov A."/>
            <person name="Andreopoulos B."/>
            <person name="Baker S."/>
            <person name="Barry K."/>
            <person name="Bills G."/>
            <person name="Bluhm B."/>
            <person name="Cannon C."/>
            <person name="Castanera R."/>
            <person name="Culley D."/>
            <person name="Daum C."/>
            <person name="Ezra D."/>
            <person name="Gonzalez J."/>
            <person name="Henrissat B."/>
            <person name="Kuo A."/>
            <person name="Liang C."/>
            <person name="Lipzen A."/>
            <person name="Lutzoni F."/>
            <person name="Magnuson J."/>
            <person name="Mondo S."/>
            <person name="Nolan M."/>
            <person name="Ohm R."/>
            <person name="Pangilinan J."/>
            <person name="Park H.-J."/>
            <person name="Ramirez L."/>
            <person name="Alfaro M."/>
            <person name="Sun H."/>
            <person name="Tritt A."/>
            <person name="Yoshinaga Y."/>
            <person name="Zwiers L.-H."/>
            <person name="Turgeon B."/>
            <person name="Goodwin S."/>
            <person name="Spatafora J."/>
            <person name="Crous P."/>
            <person name="Grigoriev I."/>
        </authorList>
    </citation>
    <scope>NUCLEOTIDE SEQUENCE</scope>
    <source>
        <strain evidence="2">CBS 109.77</strain>
    </source>
</reference>
<evidence type="ECO:0000313" key="2">
    <source>
        <dbReference type="EMBL" id="KAF2785787.1"/>
    </source>
</evidence>
<dbReference type="PANTHER" id="PTHR24361">
    <property type="entry name" value="MITOGEN-ACTIVATED KINASE KINASE KINASE"/>
    <property type="match status" value="1"/>
</dbReference>
<dbReference type="InterPro" id="IPR011009">
    <property type="entry name" value="Kinase-like_dom_sf"/>
</dbReference>
<dbReference type="AlphaFoldDB" id="A0A6A6WPL7"/>
<organism evidence="2 3">
    <name type="scientific">Melanomma pulvis-pyrius CBS 109.77</name>
    <dbReference type="NCBI Taxonomy" id="1314802"/>
    <lineage>
        <taxon>Eukaryota</taxon>
        <taxon>Fungi</taxon>
        <taxon>Dikarya</taxon>
        <taxon>Ascomycota</taxon>
        <taxon>Pezizomycotina</taxon>
        <taxon>Dothideomycetes</taxon>
        <taxon>Pleosporomycetidae</taxon>
        <taxon>Pleosporales</taxon>
        <taxon>Melanommataceae</taxon>
        <taxon>Melanomma</taxon>
    </lineage>
</organism>
<dbReference type="PROSITE" id="PS00108">
    <property type="entry name" value="PROTEIN_KINASE_ST"/>
    <property type="match status" value="1"/>
</dbReference>
<dbReference type="PROSITE" id="PS50011">
    <property type="entry name" value="PROTEIN_KINASE_DOM"/>
    <property type="match status" value="1"/>
</dbReference>
<protein>
    <submittedName>
        <fullName evidence="2">Kinase-like protein</fullName>
    </submittedName>
</protein>